<dbReference type="Proteomes" id="UP001217417">
    <property type="component" value="Unassembled WGS sequence"/>
</dbReference>
<sequence>MTKEWWKEGVVYQIYPSSFKDSNGDGIGDIPGITSELDYIKSLGVDIIWVSPFYKSPQYDMGYDISDYQDVYEQYGTVEDVDALIQGCHDRGMRIIFDLVVNHTSHLHPWFQESASSKNNPKHDWYIWRPARYINGERHPPCNWRGFFGGSVWEWDDNIGEYYLHLFAKEQPDLNWDNPDVRQAIYNDAMRFWLDKGVDGFRIDTVNMYSKRLDFPDAPVVEPDTPWQPAYDLICNGPRMHEFLREMNYEVLSKYDAMTVGELPHTPDPAHVLGYISASACQLQQVFQMDLVFLDFGERSKYYPRKWALTEFKEALEKWQCFIEGNDGWTTNFLENHDTGRSVSRYGSDDPRFAALSAKMLAVLLTTLTGTTYVYQGQEIGMVNAPKTWPIEEYKDIETLNYYNEVKQITGGDKVALEEVMRGIQLTARDHNRLPFQWNANANAGFTSSAKSWMRVHDNYGVVNATQQSEDPSSVLSFWKSMIRLRKQYSELFVHGSFTICDFENEAVLSYVKEETNKRALVVLNFTDKPQELNLKLVKDMTVLVSNYSGKSMEPVLKPFEGRIYI</sequence>
<dbReference type="GO" id="GO:0033934">
    <property type="term" value="F:glucan 1,4-alpha-maltotriohydrolase activity"/>
    <property type="evidence" value="ECO:0007669"/>
    <property type="project" value="TreeGrafter"/>
</dbReference>
<comment type="caution">
    <text evidence="6">The sequence shown here is derived from an EMBL/GenBank/DDBJ whole genome shotgun (WGS) entry which is preliminary data.</text>
</comment>
<evidence type="ECO:0000256" key="2">
    <source>
        <dbReference type="ARBA" id="ARBA00022801"/>
    </source>
</evidence>
<keyword evidence="3" id="KW-0326">Glycosidase</keyword>
<dbReference type="FunFam" id="3.20.20.80:FF:000087">
    <property type="entry name" value="Oligo-1,6-glucosidase IMA1"/>
    <property type="match status" value="1"/>
</dbReference>
<proteinExistence type="inferred from homology"/>
<dbReference type="GO" id="GO:0004574">
    <property type="term" value="F:oligo-1,6-glucosidase activity"/>
    <property type="evidence" value="ECO:0007669"/>
    <property type="project" value="TreeGrafter"/>
</dbReference>
<dbReference type="Pfam" id="PF00128">
    <property type="entry name" value="Alpha-amylase"/>
    <property type="match status" value="1"/>
</dbReference>
<dbReference type="InterPro" id="IPR013780">
    <property type="entry name" value="Glyco_hydro_b"/>
</dbReference>
<dbReference type="GO" id="GO:0005987">
    <property type="term" value="P:sucrose catabolic process"/>
    <property type="evidence" value="ECO:0007669"/>
    <property type="project" value="TreeGrafter"/>
</dbReference>
<gene>
    <name evidence="6" type="ORF">POJ06DRAFT_36353</name>
</gene>
<evidence type="ECO:0000256" key="1">
    <source>
        <dbReference type="ARBA" id="ARBA00008061"/>
    </source>
</evidence>
<reference evidence="6" key="1">
    <citation type="submission" date="2023-03" db="EMBL/GenBank/DDBJ databases">
        <title>Near-Complete genome sequence of Lipomyces tetrasporous NRRL Y-64009, an oleaginous yeast capable of growing on lignocellulosic hydrolysates.</title>
        <authorList>
            <consortium name="Lawrence Berkeley National Laboratory"/>
            <person name="Jagtap S.S."/>
            <person name="Liu J.-J."/>
            <person name="Walukiewicz H.E."/>
            <person name="Pangilinan J."/>
            <person name="Lipzen A."/>
            <person name="Ahrendt S."/>
            <person name="Koriabine M."/>
            <person name="Cobaugh K."/>
            <person name="Salamov A."/>
            <person name="Yoshinaga Y."/>
            <person name="Ng V."/>
            <person name="Daum C."/>
            <person name="Grigoriev I.V."/>
            <person name="Slininger P.J."/>
            <person name="Dien B.S."/>
            <person name="Jin Y.-S."/>
            <person name="Rao C.V."/>
        </authorList>
    </citation>
    <scope>NUCLEOTIDE SEQUENCE</scope>
    <source>
        <strain evidence="6">NRRL Y-64009</strain>
    </source>
</reference>
<organism evidence="6 7">
    <name type="scientific">Lipomyces tetrasporus</name>
    <dbReference type="NCBI Taxonomy" id="54092"/>
    <lineage>
        <taxon>Eukaryota</taxon>
        <taxon>Fungi</taxon>
        <taxon>Dikarya</taxon>
        <taxon>Ascomycota</taxon>
        <taxon>Saccharomycotina</taxon>
        <taxon>Lipomycetes</taxon>
        <taxon>Lipomycetales</taxon>
        <taxon>Lipomycetaceae</taxon>
        <taxon>Lipomyces</taxon>
    </lineage>
</organism>
<dbReference type="InterPro" id="IPR006047">
    <property type="entry name" value="GH13_cat_dom"/>
</dbReference>
<dbReference type="SUPFAM" id="SSF51445">
    <property type="entry name" value="(Trans)glycosidases"/>
    <property type="match status" value="1"/>
</dbReference>
<evidence type="ECO:0000259" key="5">
    <source>
        <dbReference type="SMART" id="SM00642"/>
    </source>
</evidence>
<dbReference type="RefSeq" id="XP_056041098.1">
    <property type="nucleotide sequence ID" value="XM_056190938.1"/>
</dbReference>
<dbReference type="GO" id="GO:0004556">
    <property type="term" value="F:alpha-amylase activity"/>
    <property type="evidence" value="ECO:0007669"/>
    <property type="project" value="TreeGrafter"/>
</dbReference>
<dbReference type="Gene3D" id="2.60.40.1180">
    <property type="entry name" value="Golgi alpha-mannosidase II"/>
    <property type="match status" value="1"/>
</dbReference>
<name>A0AAD7QLZ6_9ASCO</name>
<dbReference type="FunFam" id="3.90.400.10:FF:000002">
    <property type="entry name" value="Sucrose isomerase"/>
    <property type="match status" value="1"/>
</dbReference>
<keyword evidence="4" id="KW-0462">Maltose metabolism</keyword>
<evidence type="ECO:0000256" key="4">
    <source>
        <dbReference type="ARBA" id="ARBA00026248"/>
    </source>
</evidence>
<dbReference type="SUPFAM" id="SSF51011">
    <property type="entry name" value="Glycosyl hydrolase domain"/>
    <property type="match status" value="1"/>
</dbReference>
<evidence type="ECO:0000313" key="6">
    <source>
        <dbReference type="EMBL" id="KAJ8097648.1"/>
    </source>
</evidence>
<accession>A0AAD7QLZ6</accession>
<feature type="domain" description="Glycosyl hydrolase family 13 catalytic" evidence="5">
    <location>
        <begin position="13"/>
        <end position="433"/>
    </location>
</feature>
<dbReference type="FunFam" id="2.60.40.1180:FF:000007">
    <property type="entry name" value="Sucrose isomerase"/>
    <property type="match status" value="1"/>
</dbReference>
<dbReference type="Gene3D" id="3.20.20.80">
    <property type="entry name" value="Glycosidases"/>
    <property type="match status" value="1"/>
</dbReference>
<dbReference type="FunFam" id="3.20.20.80:FF:000064">
    <property type="entry name" value="Oligo-1,6-glucosidase"/>
    <property type="match status" value="1"/>
</dbReference>
<evidence type="ECO:0000256" key="3">
    <source>
        <dbReference type="ARBA" id="ARBA00023295"/>
    </source>
</evidence>
<dbReference type="EMBL" id="JARPMG010000011">
    <property type="protein sequence ID" value="KAJ8097648.1"/>
    <property type="molecule type" value="Genomic_DNA"/>
</dbReference>
<dbReference type="InterPro" id="IPR045857">
    <property type="entry name" value="O16G_dom_2"/>
</dbReference>
<dbReference type="SMART" id="SM00642">
    <property type="entry name" value="Aamy"/>
    <property type="match status" value="1"/>
</dbReference>
<dbReference type="CDD" id="cd11333">
    <property type="entry name" value="AmyAc_SI_OligoGlu_DGase"/>
    <property type="match status" value="1"/>
</dbReference>
<comment type="similarity">
    <text evidence="1">Belongs to the glycosyl hydrolase 13 family.</text>
</comment>
<keyword evidence="7" id="KW-1185">Reference proteome</keyword>
<keyword evidence="2 6" id="KW-0378">Hydrolase</keyword>
<dbReference type="GO" id="GO:0000025">
    <property type="term" value="P:maltose catabolic process"/>
    <property type="evidence" value="ECO:0007669"/>
    <property type="project" value="TreeGrafter"/>
</dbReference>
<dbReference type="AlphaFoldDB" id="A0AAD7QLZ6"/>
<evidence type="ECO:0000313" key="7">
    <source>
        <dbReference type="Proteomes" id="UP001217417"/>
    </source>
</evidence>
<dbReference type="Gene3D" id="3.90.400.10">
    <property type="entry name" value="Oligo-1,6-glucosidase, Domain 2"/>
    <property type="match status" value="1"/>
</dbReference>
<dbReference type="GO" id="GO:0004575">
    <property type="term" value="F:sucrose alpha-glucosidase activity"/>
    <property type="evidence" value="ECO:0007669"/>
    <property type="project" value="TreeGrafter"/>
</dbReference>
<protein>
    <submittedName>
        <fullName evidence="6">Glycoside hydrolase superfamily</fullName>
    </submittedName>
</protein>
<dbReference type="PANTHER" id="PTHR10357">
    <property type="entry name" value="ALPHA-AMYLASE FAMILY MEMBER"/>
    <property type="match status" value="1"/>
</dbReference>
<dbReference type="PANTHER" id="PTHR10357:SF179">
    <property type="entry name" value="NEUTRAL AND BASIC AMINO ACID TRANSPORT PROTEIN RBAT"/>
    <property type="match status" value="1"/>
</dbReference>
<dbReference type="InterPro" id="IPR017853">
    <property type="entry name" value="GH"/>
</dbReference>
<dbReference type="GeneID" id="80886104"/>